<dbReference type="PANTHER" id="PTHR33705">
    <property type="entry name" value="PHOSPHOCARRIER PROTEIN HPR"/>
    <property type="match status" value="1"/>
</dbReference>
<feature type="domain" description="HPr" evidence="6">
    <location>
        <begin position="1"/>
        <end position="87"/>
    </location>
</feature>
<dbReference type="EMBL" id="FMHG01000003">
    <property type="protein sequence ID" value="SCJ89677.1"/>
    <property type="molecule type" value="Genomic_DNA"/>
</dbReference>
<dbReference type="InterPro" id="IPR002114">
    <property type="entry name" value="PTS_HPr_Ser_P_site"/>
</dbReference>
<keyword evidence="4" id="KW-0963">Cytoplasm</keyword>
<dbReference type="NCBIfam" id="TIGR01003">
    <property type="entry name" value="PTS_HPr_family"/>
    <property type="match status" value="1"/>
</dbReference>
<protein>
    <recommendedName>
        <fullName evidence="3">Phosphocarrier protein HPr</fullName>
    </recommendedName>
</protein>
<keyword evidence="5" id="KW-0598">Phosphotransferase system</keyword>
<dbReference type="InterPro" id="IPR035895">
    <property type="entry name" value="HPr-like_sf"/>
</dbReference>
<proteinExistence type="predicted"/>
<evidence type="ECO:0000256" key="2">
    <source>
        <dbReference type="ARBA" id="ARBA00004496"/>
    </source>
</evidence>
<dbReference type="AlphaFoldDB" id="A0A1C6K664"/>
<gene>
    <name evidence="7" type="primary">crh</name>
    <name evidence="7" type="ORF">SAMEA3545359_02662</name>
</gene>
<dbReference type="PROSITE" id="PS00369">
    <property type="entry name" value="PTS_HPR_HIS"/>
    <property type="match status" value="1"/>
</dbReference>
<dbReference type="InterPro" id="IPR000032">
    <property type="entry name" value="HPr-like"/>
</dbReference>
<dbReference type="PROSITE" id="PS00589">
    <property type="entry name" value="PTS_HPR_SER"/>
    <property type="match status" value="1"/>
</dbReference>
<sequence>MFVKDVVVENQVGLHARPATFFIQKANEYKSSIWVEKEERRVNAKSLLGVLSLGIIGGTQIRIMADGGDEEQAVEGLVALVESGFKE</sequence>
<evidence type="ECO:0000256" key="3">
    <source>
        <dbReference type="ARBA" id="ARBA00020422"/>
    </source>
</evidence>
<comment type="function">
    <text evidence="1">General (non sugar-specific) component of the phosphoenolpyruvate-dependent sugar phosphotransferase system (sugar PTS). This major carbohydrate active-transport system catalyzes the phosphorylation of incoming sugar substrates concomitantly with their translocation across the cell membrane. The phosphoryl group from phosphoenolpyruvate (PEP) is transferred to the phosphoryl carrier protein HPr by enzyme I. Phospho-HPr then transfers it to the PTS EIIA domain.</text>
</comment>
<dbReference type="GO" id="GO:0005737">
    <property type="term" value="C:cytoplasm"/>
    <property type="evidence" value="ECO:0007669"/>
    <property type="project" value="UniProtKB-SubCell"/>
</dbReference>
<dbReference type="PRINTS" id="PR00107">
    <property type="entry name" value="PHOSPHOCPHPR"/>
</dbReference>
<evidence type="ECO:0000256" key="4">
    <source>
        <dbReference type="ARBA" id="ARBA00022490"/>
    </source>
</evidence>
<evidence type="ECO:0000256" key="5">
    <source>
        <dbReference type="ARBA" id="ARBA00022683"/>
    </source>
</evidence>
<name>A0A1C6K664_9FIRM</name>
<reference evidence="7" key="1">
    <citation type="submission" date="2015-09" db="EMBL/GenBank/DDBJ databases">
        <authorList>
            <consortium name="Pathogen Informatics"/>
        </authorList>
    </citation>
    <scope>NUCLEOTIDE SEQUENCE</scope>
    <source>
        <strain evidence="7">2789STDY5834896</strain>
    </source>
</reference>
<evidence type="ECO:0000313" key="7">
    <source>
        <dbReference type="EMBL" id="SCJ89677.1"/>
    </source>
</evidence>
<dbReference type="Pfam" id="PF00381">
    <property type="entry name" value="PTS-HPr"/>
    <property type="match status" value="1"/>
</dbReference>
<dbReference type="PANTHER" id="PTHR33705:SF2">
    <property type="entry name" value="PHOSPHOCARRIER PROTEIN NPR"/>
    <property type="match status" value="1"/>
</dbReference>
<dbReference type="GO" id="GO:0009401">
    <property type="term" value="P:phosphoenolpyruvate-dependent sugar phosphotransferase system"/>
    <property type="evidence" value="ECO:0007669"/>
    <property type="project" value="UniProtKB-KW"/>
</dbReference>
<accession>A0A1C6K664</accession>
<dbReference type="InterPro" id="IPR001020">
    <property type="entry name" value="PTS_HPr_His_P_site"/>
</dbReference>
<dbReference type="CDD" id="cd00367">
    <property type="entry name" value="PTS-HPr_like"/>
    <property type="match status" value="1"/>
</dbReference>
<evidence type="ECO:0000256" key="1">
    <source>
        <dbReference type="ARBA" id="ARBA00003681"/>
    </source>
</evidence>
<dbReference type="InterPro" id="IPR050399">
    <property type="entry name" value="HPr"/>
</dbReference>
<dbReference type="Gene3D" id="3.30.1340.10">
    <property type="entry name" value="HPr-like"/>
    <property type="match status" value="1"/>
</dbReference>
<dbReference type="SUPFAM" id="SSF55594">
    <property type="entry name" value="HPr-like"/>
    <property type="match status" value="1"/>
</dbReference>
<organism evidence="7">
    <name type="scientific">uncultured Anaerotruncus sp</name>
    <dbReference type="NCBI Taxonomy" id="905011"/>
    <lineage>
        <taxon>Bacteria</taxon>
        <taxon>Bacillati</taxon>
        <taxon>Bacillota</taxon>
        <taxon>Clostridia</taxon>
        <taxon>Eubacteriales</taxon>
        <taxon>Oscillospiraceae</taxon>
        <taxon>Anaerotruncus</taxon>
        <taxon>environmental samples</taxon>
    </lineage>
</organism>
<evidence type="ECO:0000259" key="6">
    <source>
        <dbReference type="PROSITE" id="PS51350"/>
    </source>
</evidence>
<dbReference type="PROSITE" id="PS51350">
    <property type="entry name" value="PTS_HPR_DOM"/>
    <property type="match status" value="1"/>
</dbReference>
<comment type="subcellular location">
    <subcellularLocation>
        <location evidence="2">Cytoplasm</location>
    </subcellularLocation>
</comment>